<evidence type="ECO:0000256" key="1">
    <source>
        <dbReference type="ARBA" id="ARBA00006484"/>
    </source>
</evidence>
<dbReference type="InterPro" id="IPR020904">
    <property type="entry name" value="Sc_DH/Rdtase_CS"/>
</dbReference>
<dbReference type="PRINTS" id="PR00080">
    <property type="entry name" value="SDRFAMILY"/>
</dbReference>
<keyword evidence="4" id="KW-1185">Reference proteome</keyword>
<dbReference type="Gene3D" id="3.40.50.720">
    <property type="entry name" value="NAD(P)-binding Rossmann-like Domain"/>
    <property type="match status" value="1"/>
</dbReference>
<accession>A0ABN7Q2I0</accession>
<dbReference type="EMBL" id="CAJPVI010000015">
    <property type="protein sequence ID" value="CAG2145506.1"/>
    <property type="molecule type" value="Genomic_DNA"/>
</dbReference>
<evidence type="ECO:0000256" key="2">
    <source>
        <dbReference type="ARBA" id="ARBA00023002"/>
    </source>
</evidence>
<dbReference type="EC" id="1.1.1.47" evidence="3"/>
<protein>
    <submittedName>
        <fullName evidence="3">Glucose 1-dehydrogenase</fullName>
        <ecNumber evidence="3">1.1.1.47</ecNumber>
    </submittedName>
</protein>
<gene>
    <name evidence="3" type="ORF">LMG26411_02744</name>
</gene>
<dbReference type="RefSeq" id="WP_211953811.1">
    <property type="nucleotide sequence ID" value="NZ_CAJPVI010000015.1"/>
</dbReference>
<dbReference type="PRINTS" id="PR00081">
    <property type="entry name" value="GDHRDH"/>
</dbReference>
<dbReference type="PANTHER" id="PTHR43639">
    <property type="entry name" value="OXIDOREDUCTASE, SHORT-CHAIN DEHYDROGENASE/REDUCTASE FAMILY (AFU_ORTHOLOGUE AFUA_5G02870)"/>
    <property type="match status" value="1"/>
</dbReference>
<reference evidence="3 4" key="1">
    <citation type="submission" date="2021-03" db="EMBL/GenBank/DDBJ databases">
        <authorList>
            <person name="Peeters C."/>
        </authorList>
    </citation>
    <scope>NUCLEOTIDE SEQUENCE [LARGE SCALE GENOMIC DNA]</scope>
    <source>
        <strain evidence="3 4">LMG 26411</strain>
    </source>
</reference>
<dbReference type="InterPro" id="IPR002347">
    <property type="entry name" value="SDR_fam"/>
</dbReference>
<dbReference type="NCBIfam" id="NF005559">
    <property type="entry name" value="PRK07231.1"/>
    <property type="match status" value="1"/>
</dbReference>
<sequence>MRLQGKTALVTGASGGIGQGIVERLATEGADIIVAVHTANDAAQETAEAVRARSRQAWVIVGDLASATQAADVVNRAVAAAGRLHIVVNNAGIEVRAPFWDATETDYDRVLDTNLKGPFFLTQAFVRHLRAEGRGGKVINISSVHEDLPFPHFTSYCVSKGGLRMLMRNLAIELAPLGITVNNIAPGAIQTPINRKLTHDQARLDALMAQIPLGRLGQPADVAGLAAFLASDDADYVTGTTLYVDGGLLWNYAEQ</sequence>
<dbReference type="Pfam" id="PF13561">
    <property type="entry name" value="adh_short_C2"/>
    <property type="match status" value="1"/>
</dbReference>
<organism evidence="3 4">
    <name type="scientific">Cupriavidus numazuensis</name>
    <dbReference type="NCBI Taxonomy" id="221992"/>
    <lineage>
        <taxon>Bacteria</taxon>
        <taxon>Pseudomonadati</taxon>
        <taxon>Pseudomonadota</taxon>
        <taxon>Betaproteobacteria</taxon>
        <taxon>Burkholderiales</taxon>
        <taxon>Burkholderiaceae</taxon>
        <taxon>Cupriavidus</taxon>
    </lineage>
</organism>
<comment type="similarity">
    <text evidence="1">Belongs to the short-chain dehydrogenases/reductases (SDR) family.</text>
</comment>
<keyword evidence="2 3" id="KW-0560">Oxidoreductase</keyword>
<dbReference type="PANTHER" id="PTHR43639:SF1">
    <property type="entry name" value="SHORT-CHAIN DEHYDROGENASE_REDUCTASE FAMILY PROTEIN"/>
    <property type="match status" value="1"/>
</dbReference>
<dbReference type="GO" id="GO:0047936">
    <property type="term" value="F:glucose 1-dehydrogenase [NAD(P)+] activity"/>
    <property type="evidence" value="ECO:0007669"/>
    <property type="project" value="UniProtKB-EC"/>
</dbReference>
<evidence type="ECO:0000313" key="4">
    <source>
        <dbReference type="Proteomes" id="UP000672657"/>
    </source>
</evidence>
<proteinExistence type="inferred from homology"/>
<evidence type="ECO:0000313" key="3">
    <source>
        <dbReference type="EMBL" id="CAG2145506.1"/>
    </source>
</evidence>
<dbReference type="SUPFAM" id="SSF51735">
    <property type="entry name" value="NAD(P)-binding Rossmann-fold domains"/>
    <property type="match status" value="1"/>
</dbReference>
<comment type="caution">
    <text evidence="3">The sequence shown here is derived from an EMBL/GenBank/DDBJ whole genome shotgun (WGS) entry which is preliminary data.</text>
</comment>
<dbReference type="Proteomes" id="UP000672657">
    <property type="component" value="Unassembled WGS sequence"/>
</dbReference>
<name>A0ABN7Q2I0_9BURK</name>
<dbReference type="PROSITE" id="PS00061">
    <property type="entry name" value="ADH_SHORT"/>
    <property type="match status" value="1"/>
</dbReference>
<dbReference type="InterPro" id="IPR036291">
    <property type="entry name" value="NAD(P)-bd_dom_sf"/>
</dbReference>